<dbReference type="EMBL" id="JAQOMS010000002">
    <property type="protein sequence ID" value="MDC2888126.1"/>
    <property type="molecule type" value="Genomic_DNA"/>
</dbReference>
<gene>
    <name evidence="2" type="ORF">PN838_04010</name>
</gene>
<keyword evidence="1" id="KW-1133">Transmembrane helix</keyword>
<evidence type="ECO:0000313" key="3">
    <source>
        <dbReference type="Proteomes" id="UP001528411"/>
    </source>
</evidence>
<sequence length="72" mass="8223">MQKFDNSEHAFKTAPMASFVRKLKLMGVTGYLGLVAYYPMLFFVLDPNANNLAYITLVLFWLPMLTAIPEFT</sequence>
<reference evidence="2 3" key="1">
    <citation type="submission" date="2023-01" db="EMBL/GenBank/DDBJ databases">
        <title>Psychrosphaera sp. nov., isolated from marine algae.</title>
        <authorList>
            <person name="Bayburt H."/>
            <person name="Choi B.J."/>
            <person name="Kim J.M."/>
            <person name="Choi D.G."/>
            <person name="Jeon C.O."/>
        </authorList>
    </citation>
    <scope>NUCLEOTIDE SEQUENCE [LARGE SCALE GENOMIC DNA]</scope>
    <source>
        <strain evidence="2 3">G1-22</strain>
    </source>
</reference>
<dbReference type="Proteomes" id="UP001528411">
    <property type="component" value="Unassembled WGS sequence"/>
</dbReference>
<comment type="caution">
    <text evidence="2">The sequence shown here is derived from an EMBL/GenBank/DDBJ whole genome shotgun (WGS) entry which is preliminary data.</text>
</comment>
<organism evidence="2 3">
    <name type="scientific">Psychrosphaera algicola</name>
    <dbReference type="NCBI Taxonomy" id="3023714"/>
    <lineage>
        <taxon>Bacteria</taxon>
        <taxon>Pseudomonadati</taxon>
        <taxon>Pseudomonadota</taxon>
        <taxon>Gammaproteobacteria</taxon>
        <taxon>Alteromonadales</taxon>
        <taxon>Pseudoalteromonadaceae</taxon>
        <taxon>Psychrosphaera</taxon>
    </lineage>
</organism>
<proteinExistence type="predicted"/>
<keyword evidence="1" id="KW-0812">Transmembrane</keyword>
<keyword evidence="3" id="KW-1185">Reference proteome</keyword>
<dbReference type="RefSeq" id="WP_272179833.1">
    <property type="nucleotide sequence ID" value="NZ_JAQOMS010000002.1"/>
</dbReference>
<feature type="transmembrane region" description="Helical" evidence="1">
    <location>
        <begin position="51"/>
        <end position="68"/>
    </location>
</feature>
<accession>A0ABT5FC26</accession>
<feature type="transmembrane region" description="Helical" evidence="1">
    <location>
        <begin position="25"/>
        <end position="45"/>
    </location>
</feature>
<name>A0ABT5FC26_9GAMM</name>
<evidence type="ECO:0000313" key="2">
    <source>
        <dbReference type="EMBL" id="MDC2888126.1"/>
    </source>
</evidence>
<keyword evidence="1" id="KW-0472">Membrane</keyword>
<protein>
    <submittedName>
        <fullName evidence="2">Uncharacterized protein</fullName>
    </submittedName>
</protein>
<evidence type="ECO:0000256" key="1">
    <source>
        <dbReference type="SAM" id="Phobius"/>
    </source>
</evidence>